<keyword evidence="1" id="KW-0808">Transferase</keyword>
<evidence type="ECO:0000256" key="1">
    <source>
        <dbReference type="ARBA" id="ARBA00022679"/>
    </source>
</evidence>
<dbReference type="RefSeq" id="WP_169249825.1">
    <property type="nucleotide sequence ID" value="NZ_SPMZ01000053.1"/>
</dbReference>
<dbReference type="InterPro" id="IPR002505">
    <property type="entry name" value="PTA_PTB"/>
</dbReference>
<evidence type="ECO:0000313" key="5">
    <source>
        <dbReference type="Proteomes" id="UP000760480"/>
    </source>
</evidence>
<protein>
    <submittedName>
        <fullName evidence="4">Bifunctional enoyl-CoA hydratase/phosphate acetyltransferase</fullName>
    </submittedName>
</protein>
<dbReference type="EMBL" id="SPMZ01000053">
    <property type="protein sequence ID" value="NMQ20559.1"/>
    <property type="molecule type" value="Genomic_DNA"/>
</dbReference>
<dbReference type="NCBIfam" id="NF008852">
    <property type="entry name" value="PRK11890.1"/>
    <property type="match status" value="1"/>
</dbReference>
<dbReference type="PANTHER" id="PTHR43356:SF2">
    <property type="entry name" value="PHOSPHATE ACETYLTRANSFERASE"/>
    <property type="match status" value="1"/>
</dbReference>
<dbReference type="NCBIfam" id="NF006045">
    <property type="entry name" value="PRK08190.1"/>
    <property type="match status" value="1"/>
</dbReference>
<dbReference type="SUPFAM" id="SSF53659">
    <property type="entry name" value="Isocitrate/Isopropylmalate dehydrogenase-like"/>
    <property type="match status" value="1"/>
</dbReference>
<feature type="domain" description="Phosphate acetyl/butaryl transferase" evidence="3">
    <location>
        <begin position="238"/>
        <end position="447"/>
    </location>
</feature>
<dbReference type="PANTHER" id="PTHR43356">
    <property type="entry name" value="PHOSPHATE ACETYLTRANSFERASE"/>
    <property type="match status" value="1"/>
</dbReference>
<evidence type="ECO:0000256" key="2">
    <source>
        <dbReference type="ARBA" id="ARBA00023315"/>
    </source>
</evidence>
<dbReference type="InterPro" id="IPR029069">
    <property type="entry name" value="HotDog_dom_sf"/>
</dbReference>
<organism evidence="4 5">
    <name type="scientific">Candidatus Competibacter phosphatis</name>
    <dbReference type="NCBI Taxonomy" id="221280"/>
    <lineage>
        <taxon>Bacteria</taxon>
        <taxon>Pseudomonadati</taxon>
        <taxon>Pseudomonadota</taxon>
        <taxon>Gammaproteobacteria</taxon>
        <taxon>Candidatus Competibacteraceae</taxon>
        <taxon>Candidatus Competibacter</taxon>
    </lineage>
</organism>
<dbReference type="Gene3D" id="3.40.718.10">
    <property type="entry name" value="Isopropylmalate Dehydrogenase"/>
    <property type="match status" value="1"/>
</dbReference>
<dbReference type="Pfam" id="PF01515">
    <property type="entry name" value="PTA_PTB"/>
    <property type="match status" value="1"/>
</dbReference>
<dbReference type="SUPFAM" id="SSF54637">
    <property type="entry name" value="Thioesterase/thiol ester dehydrase-isomerase"/>
    <property type="match status" value="1"/>
</dbReference>
<name>A0ABX1TPF0_9GAMM</name>
<accession>A0ABX1TPF0</accession>
<dbReference type="InterPro" id="IPR050500">
    <property type="entry name" value="Phos_Acetyltrans/Butyryltrans"/>
</dbReference>
<evidence type="ECO:0000313" key="4">
    <source>
        <dbReference type="EMBL" id="NMQ20559.1"/>
    </source>
</evidence>
<keyword evidence="5" id="KW-1185">Reference proteome</keyword>
<comment type="caution">
    <text evidence="4">The sequence shown here is derived from an EMBL/GenBank/DDBJ whole genome shotgun (WGS) entry which is preliminary data.</text>
</comment>
<proteinExistence type="predicted"/>
<keyword evidence="2" id="KW-0012">Acyltransferase</keyword>
<sequence length="470" mass="49547">MNDIIENKTFDEIQIGDQASLTRALDQDGVEALAIITGNFNLIDLDPGPADTSMYGQGGGQTSWSATLFATLAGTRLPGLGSIAKHIDVRLHRPVAIGVPVTATATVKEKRAETGTVLLDCRAVNPAGEEVATGSVEVLAPREKMRHELLDLPKVQLRRDNRYLDLLRACEGLPALGCAVVHPCSADALRGAVEAAEHHLITPILIGPEDKIRAIAAQEHLDLTPYRLVPTEHSHHSAELAVAMVLSGEAQTLMKGSLHTDELLAEVVKKVGGLRTERRISHCFLLSVPNFPRPIIITDAAINIAPTLEDKHNIIQNAIDLAHAIGITEPKVAILSAVETVTNKIPSTLEAGALCKMADRGQITGGILDGPLAFDNAIDERAARTKGIVSPVAGKADILVVPDLEAGNMLAKQLTFMAGAEAAGIVLGARAPIVLTSRADGPQARLASCAVAVLFAEAQRKGAVLLKTGG</sequence>
<reference evidence="4 5" key="1">
    <citation type="submission" date="2019-03" db="EMBL/GenBank/DDBJ databases">
        <title>Metabolic reconstructions from genomes of highly enriched 'Candidatus Accumulibacter' and 'Candidatus Competibacter' bioreactor populations.</title>
        <authorList>
            <person name="Annavajhala M.K."/>
            <person name="Welles L."/>
            <person name="Abbas B."/>
            <person name="Sorokin D."/>
            <person name="Park H."/>
            <person name="Van Loosdrecht M."/>
            <person name="Chandran K."/>
        </authorList>
    </citation>
    <scope>NUCLEOTIDE SEQUENCE [LARGE SCALE GENOMIC DNA]</scope>
    <source>
        <strain evidence="4 5">SBR_G</strain>
    </source>
</reference>
<dbReference type="Gene3D" id="3.10.129.10">
    <property type="entry name" value="Hotdog Thioesterase"/>
    <property type="match status" value="1"/>
</dbReference>
<dbReference type="Proteomes" id="UP000760480">
    <property type="component" value="Unassembled WGS sequence"/>
</dbReference>
<gene>
    <name evidence="4" type="ORF">E4P82_15965</name>
</gene>
<evidence type="ECO:0000259" key="3">
    <source>
        <dbReference type="Pfam" id="PF01515"/>
    </source>
</evidence>